<evidence type="ECO:0000313" key="1">
    <source>
        <dbReference type="EMBL" id="ALM02510.1"/>
    </source>
</evidence>
<keyword evidence="2" id="KW-1185">Reference proteome</keyword>
<sequence>MKLMSVDQSLSHCAVVIFDDGVPVYREMIRTGSNNSKSKKNKDVIYFDNVHEQIRFIVGRILTLAEEHRIDKYVMEALSLSSIGSATRDLAGLFYCIVYGLYQSAILGYQAIHTVAPTSVKAYARALLPESERTVVKEKVDKKTGKKVYSTGQVKMEKSHMVRAVDCDFPGWLDGMTLAAGKADYADAYLIGKKFLEDISVGKE</sequence>
<dbReference type="OrthoDB" id="9749at10239"/>
<dbReference type="Gene3D" id="3.30.420.10">
    <property type="entry name" value="Ribonuclease H-like superfamily/Ribonuclease H"/>
    <property type="match status" value="1"/>
</dbReference>
<proteinExistence type="predicted"/>
<dbReference type="Proteomes" id="UP000203990">
    <property type="component" value="Segment"/>
</dbReference>
<accession>A0A0S1S1N1</accession>
<dbReference type="KEGG" id="vg:26523089"/>
<reference evidence="1 2" key="1">
    <citation type="submission" date="2015-10" db="EMBL/GenBank/DDBJ databases">
        <title>Complete genome sequence of Klebsiella pneumoniae bacteriophage vB_KpnM_KB57.</title>
        <authorList>
            <person name="Volozhantsev N.V."/>
            <person name="Popova A.V."/>
            <person name="Krasilnikova V.M."/>
            <person name="Bogun A.G."/>
        </authorList>
    </citation>
    <scope>NUCLEOTIDE SEQUENCE [LARGE SCALE GENOMIC DNA]</scope>
</reference>
<protein>
    <submittedName>
        <fullName evidence="1">Uncharacterized protein</fullName>
    </submittedName>
</protein>
<dbReference type="GeneID" id="26523089"/>
<name>A0A0S1S1N1_9CAUD</name>
<dbReference type="RefSeq" id="YP_009187736.1">
    <property type="nucleotide sequence ID" value="NC_028659.1"/>
</dbReference>
<evidence type="ECO:0000313" key="2">
    <source>
        <dbReference type="Proteomes" id="UP000203990"/>
    </source>
</evidence>
<gene>
    <name evidence="1" type="ORF">KB57_123</name>
</gene>
<dbReference type="EMBL" id="KT934943">
    <property type="protein sequence ID" value="ALM02510.1"/>
    <property type="molecule type" value="Genomic_DNA"/>
</dbReference>
<organism evidence="1 2">
    <name type="scientific">Klebsiella phage vB_KpnM_KB57</name>
    <dbReference type="NCBI Taxonomy" id="1719140"/>
    <lineage>
        <taxon>Viruses</taxon>
        <taxon>Duplodnaviria</taxon>
        <taxon>Heunggongvirae</taxon>
        <taxon>Uroviricota</taxon>
        <taxon>Caudoviricetes</taxon>
        <taxon>Vequintavirinae</taxon>
        <taxon>Mydovirus</taxon>
        <taxon>Mydovirus KB57</taxon>
    </lineage>
</organism>
<dbReference type="InterPro" id="IPR036397">
    <property type="entry name" value="RNaseH_sf"/>
</dbReference>
<dbReference type="GO" id="GO:0003676">
    <property type="term" value="F:nucleic acid binding"/>
    <property type="evidence" value="ECO:0007669"/>
    <property type="project" value="InterPro"/>
</dbReference>